<organism evidence="2">
    <name type="scientific">Tetrahymena thermophila</name>
    <dbReference type="NCBI Taxonomy" id="5911"/>
    <lineage>
        <taxon>Eukaryota</taxon>
        <taxon>Sar</taxon>
        <taxon>Alveolata</taxon>
        <taxon>Ciliophora</taxon>
        <taxon>Intramacronucleata</taxon>
        <taxon>Oligohymenophorea</taxon>
        <taxon>Hymenostomatida</taxon>
        <taxon>Tetrahymenina</taxon>
        <taxon>Tetrahymenidae</taxon>
        <taxon>Tetrahymena</taxon>
    </lineage>
</organism>
<dbReference type="Pfam" id="PF00797">
    <property type="entry name" value="Acetyltransf_2"/>
    <property type="match status" value="1"/>
</dbReference>
<dbReference type="InterPro" id="IPR053710">
    <property type="entry name" value="Arylamine_NAT_domain_sf"/>
</dbReference>
<comment type="similarity">
    <text evidence="1">Belongs to the arylamine N-acetyltransferase family.</text>
</comment>
<dbReference type="Gene3D" id="3.30.2140.20">
    <property type="match status" value="1"/>
</dbReference>
<dbReference type="GO" id="GO:0016407">
    <property type="term" value="F:acetyltransferase activity"/>
    <property type="evidence" value="ECO:0007669"/>
    <property type="project" value="InterPro"/>
</dbReference>
<name>D8FSY9_TETTH</name>
<dbReference type="AlphaFoldDB" id="D8FSY9"/>
<proteinExistence type="inferred from homology"/>
<evidence type="ECO:0000313" key="2">
    <source>
        <dbReference type="EMBL" id="CBL43379.1"/>
    </source>
</evidence>
<protein>
    <submittedName>
        <fullName evidence="2">Arylamine N-acetyltransferase 6</fullName>
    </submittedName>
</protein>
<dbReference type="PANTHER" id="PTHR11786">
    <property type="entry name" value="N-HYDROXYARYLAMINE O-ACETYLTRANSFERASE"/>
    <property type="match status" value="1"/>
</dbReference>
<keyword evidence="2" id="KW-0808">Transferase</keyword>
<dbReference type="InterPro" id="IPR038765">
    <property type="entry name" value="Papain-like_cys_pep_sf"/>
</dbReference>
<evidence type="ECO:0000256" key="1">
    <source>
        <dbReference type="ARBA" id="ARBA00006547"/>
    </source>
</evidence>
<dbReference type="SUPFAM" id="SSF54001">
    <property type="entry name" value="Cysteine proteinases"/>
    <property type="match status" value="1"/>
</dbReference>
<reference evidence="2" key="1">
    <citation type="journal article" date="2010" name="FEBS Lett.">
        <title>Comparative genomic and phylogenetic investigation of the xenobiotic metabolizing arylamine N-acetyltransferase enzyme family.</title>
        <authorList>
            <person name="Glenn A.E."/>
            <person name="Karagianni E.P."/>
            <person name="Ulndreaj A."/>
            <person name="Boukouvala S."/>
        </authorList>
    </citation>
    <scope>NUCLEOTIDE SEQUENCE</scope>
    <source>
        <strain evidence="2">SB210</strain>
    </source>
</reference>
<accession>D8FSY9</accession>
<dbReference type="InterPro" id="IPR001447">
    <property type="entry name" value="Arylamine_N-AcTrfase"/>
</dbReference>
<gene>
    <name evidence="2" type="primary">nat6</name>
</gene>
<dbReference type="PANTHER" id="PTHR11786:SF0">
    <property type="entry name" value="ARYLAMINE N-ACETYLTRANSFERASE 4-RELATED"/>
    <property type="match status" value="1"/>
</dbReference>
<dbReference type="EMBL" id="BN001473">
    <property type="protein sequence ID" value="CBL43379.1"/>
    <property type="molecule type" value="Genomic_DNA"/>
</dbReference>
<sequence length="280" mass="32913">MKFLTQEEVTKLYSLIQLEPLKENQCKLQFLQTAIAKYQEHIPFQNIFLLSTPVDQRRPLTFDEIKNLVLSGQGGFCQVMNVFFNSFLQTLGYESYILNSSYAKIPDNHVVILVKNVLNQGDSYLVDVGSGYFQYAIDLNFEDKSPVYNFLYTKCFLQWDQNKKDIILYHINRNDESNHIYSFNLTPIKEFHNLSFQNHIYTNPNVTPFHNILRILRFPQSGAICIVDKALLKENDQHRLKPEISQFIDDEEYLNTVKQHFKNLDLNQCQIAYNSLFKNI</sequence>